<sequence>MTDTAGYKLLEERWNVCKIQEDQKASLIADLFNHISFLSGELSDANQRLEEKSAFIQSMKQKTHDYKEQVDALQTEKEQAKHSFALVVVDGDSMPFLDELVKDGFAGGKKTAGLLRKQVSKELTASGFDLPPHSHIVIRVYANLKGLGKTYQDIGILENCGVLEEFVRGFNMGAPLCDYIDAGNGKECADEKVKENFQLGLNDIHCHRIMFCGSADNGYTRLLDKYVIEDVKREKVVLVEGPPFAYELAKIKEEFRVVELNDVFRTQNLPQINRRVSAPTTPPSTPSGGYAAAAARASFTTTASSSLNQQTSMAMARPNLAGVFRNEAGDRIDSPLNCTPHEVTFMKNRKMCNSFHLLGHCSYLQYNGRCLYEHGNRLVGRDLQALRAVARYTLCQAGLSCNDPDCMYGHR</sequence>
<protein>
    <submittedName>
        <fullName evidence="1">CCCH zinc finger DNA binding protein</fullName>
    </submittedName>
</protein>
<organism evidence="1 2">
    <name type="scientific">Colletotrichum truncatum</name>
    <name type="common">Anthracnose fungus</name>
    <name type="synonym">Colletotrichum capsici</name>
    <dbReference type="NCBI Taxonomy" id="5467"/>
    <lineage>
        <taxon>Eukaryota</taxon>
        <taxon>Fungi</taxon>
        <taxon>Dikarya</taxon>
        <taxon>Ascomycota</taxon>
        <taxon>Pezizomycotina</taxon>
        <taxon>Sordariomycetes</taxon>
        <taxon>Hypocreomycetidae</taxon>
        <taxon>Glomerellales</taxon>
        <taxon>Glomerellaceae</taxon>
        <taxon>Colletotrichum</taxon>
        <taxon>Colletotrichum truncatum species complex</taxon>
    </lineage>
</organism>
<proteinExistence type="predicted"/>
<reference evidence="1 2" key="1">
    <citation type="journal article" date="2020" name="Phytopathology">
        <title>Genome Sequence Resources of Colletotrichum truncatum, C. plurivorum, C. musicola, and C. sojae: Four Species Pathogenic to Soybean (Glycine max).</title>
        <authorList>
            <person name="Rogerio F."/>
            <person name="Boufleur T.R."/>
            <person name="Ciampi-Guillardi M."/>
            <person name="Sukno S.A."/>
            <person name="Thon M.R."/>
            <person name="Massola Junior N.S."/>
            <person name="Baroncelli R."/>
        </authorList>
    </citation>
    <scope>NUCLEOTIDE SEQUENCE [LARGE SCALE GENOMIC DNA]</scope>
    <source>
        <strain evidence="1 2">CMES1059</strain>
    </source>
</reference>
<evidence type="ECO:0000313" key="1">
    <source>
        <dbReference type="EMBL" id="KAL0944826.1"/>
    </source>
</evidence>
<accession>A0ACC3ZL19</accession>
<keyword evidence="2" id="KW-1185">Reference proteome</keyword>
<dbReference type="Proteomes" id="UP000805649">
    <property type="component" value="Unassembled WGS sequence"/>
</dbReference>
<gene>
    <name evidence="1" type="ORF">CTRU02_202713</name>
</gene>
<name>A0ACC3ZL19_COLTU</name>
<dbReference type="EMBL" id="VUJX02000001">
    <property type="protein sequence ID" value="KAL0944826.1"/>
    <property type="molecule type" value="Genomic_DNA"/>
</dbReference>
<comment type="caution">
    <text evidence="1">The sequence shown here is derived from an EMBL/GenBank/DDBJ whole genome shotgun (WGS) entry which is preliminary data.</text>
</comment>
<evidence type="ECO:0000313" key="2">
    <source>
        <dbReference type="Proteomes" id="UP000805649"/>
    </source>
</evidence>